<dbReference type="NCBIfam" id="TIGR03860">
    <property type="entry name" value="FMN_nitrolo"/>
    <property type="match status" value="1"/>
</dbReference>
<keyword evidence="8" id="KW-1185">Reference proteome</keyword>
<evidence type="ECO:0000313" key="8">
    <source>
        <dbReference type="Proteomes" id="UP000759443"/>
    </source>
</evidence>
<protein>
    <submittedName>
        <fullName evidence="7">FMN-dependent oxidoreductase (Nitrilotriacetate monooxygenase family)</fullName>
    </submittedName>
</protein>
<sequence>MSVGGKLHIGMSLAPTWLSGEGWRRPDSDVEGIFSADYYVDIARRAEAAHVDFVFRPDTLFLPTAALENGPGFSSLDPTVLLATIARETSHVGLLSTVSTTFLPPYMAARQLQSLHWLSGGRAGWNIVTALDGHENFGLGEMPSAEERYQRAAEFTDVVMKLWASYPQDALKMDRGSGRFADAARVRPIEHQGPHFSVRGPLNLPAQGPTRMPLIQAGASTAGRNFAASVADAVFASTPDRQAAVDLRADLRMRAAAHGRSPDAINLMPGLSLYLAGSKAEAMELFKETHARADRARSLATIREMTGLDLSDWPQDRKVTVGDLPLPPETPRSRTHAQLLQRLIAREALTVGELLWRPEVMGSAHWQVIGTVEDAFEAVRDWTAAGAVDGFVAVPGGSVSSMRLVLERLLPKLADAGLFRKVYAGRTFAGHLAE</sequence>
<dbReference type="PANTHER" id="PTHR30011:SF16">
    <property type="entry name" value="C2H2 FINGER DOMAIN TRANSCRIPTION FACTOR (EUROFUNG)-RELATED"/>
    <property type="match status" value="1"/>
</dbReference>
<dbReference type="InterPro" id="IPR011251">
    <property type="entry name" value="Luciferase-like_dom"/>
</dbReference>
<accession>A0ABS4DV49</accession>
<dbReference type="SUPFAM" id="SSF51679">
    <property type="entry name" value="Bacterial luciferase-like"/>
    <property type="match status" value="1"/>
</dbReference>
<dbReference type="PIRSF" id="PIRSF000337">
    <property type="entry name" value="NTA_MOA"/>
    <property type="match status" value="1"/>
</dbReference>
<dbReference type="InterPro" id="IPR036661">
    <property type="entry name" value="Luciferase-like_sf"/>
</dbReference>
<evidence type="ECO:0000256" key="2">
    <source>
        <dbReference type="ARBA" id="ARBA00022643"/>
    </source>
</evidence>
<comment type="caution">
    <text evidence="7">The sequence shown here is derived from an EMBL/GenBank/DDBJ whole genome shotgun (WGS) entry which is preliminary data.</text>
</comment>
<feature type="domain" description="Luciferase-like" evidence="6">
    <location>
        <begin position="30"/>
        <end position="325"/>
    </location>
</feature>
<dbReference type="PANTHER" id="PTHR30011">
    <property type="entry name" value="ALKANESULFONATE MONOOXYGENASE-RELATED"/>
    <property type="match status" value="1"/>
</dbReference>
<keyword evidence="2" id="KW-0288">FMN</keyword>
<evidence type="ECO:0000313" key="7">
    <source>
        <dbReference type="EMBL" id="MBP1849571.1"/>
    </source>
</evidence>
<evidence type="ECO:0000256" key="1">
    <source>
        <dbReference type="ARBA" id="ARBA00022630"/>
    </source>
</evidence>
<name>A0ABS4DV49_9HYPH</name>
<dbReference type="GO" id="GO:0004497">
    <property type="term" value="F:monooxygenase activity"/>
    <property type="evidence" value="ECO:0007669"/>
    <property type="project" value="UniProtKB-KW"/>
</dbReference>
<reference evidence="7 8" key="1">
    <citation type="submission" date="2021-03" db="EMBL/GenBank/DDBJ databases">
        <title>Genomic Encyclopedia of Type Strains, Phase IV (KMG-IV): sequencing the most valuable type-strain genomes for metagenomic binning, comparative biology and taxonomic classification.</title>
        <authorList>
            <person name="Goeker M."/>
        </authorList>
    </citation>
    <scope>NUCLEOTIDE SEQUENCE [LARGE SCALE GENOMIC DNA]</scope>
    <source>
        <strain evidence="7 8">DSM 21600</strain>
    </source>
</reference>
<keyword evidence="3" id="KW-0560">Oxidoreductase</keyword>
<evidence type="ECO:0000256" key="3">
    <source>
        <dbReference type="ARBA" id="ARBA00023002"/>
    </source>
</evidence>
<comment type="similarity">
    <text evidence="5">Belongs to the NtaA/SnaA/DszA monooxygenase family.</text>
</comment>
<proteinExistence type="inferred from homology"/>
<keyword evidence="1" id="KW-0285">Flavoprotein</keyword>
<keyword evidence="4 7" id="KW-0503">Monooxygenase</keyword>
<dbReference type="InterPro" id="IPR016215">
    <property type="entry name" value="NTA_MOA"/>
</dbReference>
<evidence type="ECO:0000256" key="5">
    <source>
        <dbReference type="ARBA" id="ARBA00033748"/>
    </source>
</evidence>
<dbReference type="InterPro" id="IPR051260">
    <property type="entry name" value="Diverse_substr_monoxygenases"/>
</dbReference>
<organism evidence="7 8">
    <name type="scientific">Rhizobium halophytocola</name>
    <dbReference type="NCBI Taxonomy" id="735519"/>
    <lineage>
        <taxon>Bacteria</taxon>
        <taxon>Pseudomonadati</taxon>
        <taxon>Pseudomonadota</taxon>
        <taxon>Alphaproteobacteria</taxon>
        <taxon>Hyphomicrobiales</taxon>
        <taxon>Rhizobiaceae</taxon>
        <taxon>Rhizobium/Agrobacterium group</taxon>
        <taxon>Rhizobium</taxon>
    </lineage>
</organism>
<evidence type="ECO:0000259" key="6">
    <source>
        <dbReference type="Pfam" id="PF00296"/>
    </source>
</evidence>
<dbReference type="Proteomes" id="UP000759443">
    <property type="component" value="Unassembled WGS sequence"/>
</dbReference>
<dbReference type="Pfam" id="PF00296">
    <property type="entry name" value="Bac_luciferase"/>
    <property type="match status" value="1"/>
</dbReference>
<dbReference type="Gene3D" id="3.20.20.30">
    <property type="entry name" value="Luciferase-like domain"/>
    <property type="match status" value="1"/>
</dbReference>
<dbReference type="EMBL" id="JAGGJU010000002">
    <property type="protein sequence ID" value="MBP1849571.1"/>
    <property type="molecule type" value="Genomic_DNA"/>
</dbReference>
<evidence type="ECO:0000256" key="4">
    <source>
        <dbReference type="ARBA" id="ARBA00023033"/>
    </source>
</evidence>
<gene>
    <name evidence="7" type="ORF">J2Z17_000992</name>
</gene>
<dbReference type="RefSeq" id="WP_209942748.1">
    <property type="nucleotide sequence ID" value="NZ_JAGGJU010000002.1"/>
</dbReference>